<dbReference type="PANTHER" id="PTHR43777:SF1">
    <property type="entry name" value="MOLYBDENUM COFACTOR CYTIDYLYLTRANSFERASE"/>
    <property type="match status" value="1"/>
</dbReference>
<evidence type="ECO:0000313" key="3">
    <source>
        <dbReference type="EMBL" id="MXO93821.1"/>
    </source>
</evidence>
<keyword evidence="4" id="KW-1185">Reference proteome</keyword>
<evidence type="ECO:0000256" key="1">
    <source>
        <dbReference type="ARBA" id="ARBA00022842"/>
    </source>
</evidence>
<dbReference type="Gene3D" id="3.90.550.10">
    <property type="entry name" value="Spore Coat Polysaccharide Biosynthesis Protein SpsA, Chain A"/>
    <property type="match status" value="1"/>
</dbReference>
<evidence type="ECO:0000313" key="4">
    <source>
        <dbReference type="Proteomes" id="UP000460626"/>
    </source>
</evidence>
<feature type="domain" description="MobA-like NTP transferase" evidence="2">
    <location>
        <begin position="13"/>
        <end position="166"/>
    </location>
</feature>
<accession>A0A844ZZW7</accession>
<keyword evidence="1" id="KW-0460">Magnesium</keyword>
<name>A0A844ZZW7_9SPHN</name>
<dbReference type="AlphaFoldDB" id="A0A844ZZW7"/>
<protein>
    <submittedName>
        <fullName evidence="3">NTP transferase domain-containing protein</fullName>
    </submittedName>
</protein>
<dbReference type="GO" id="GO:0016779">
    <property type="term" value="F:nucleotidyltransferase activity"/>
    <property type="evidence" value="ECO:0007669"/>
    <property type="project" value="UniProtKB-ARBA"/>
</dbReference>
<evidence type="ECO:0000259" key="2">
    <source>
        <dbReference type="Pfam" id="PF12804"/>
    </source>
</evidence>
<dbReference type="OrthoDB" id="9779263at2"/>
<dbReference type="InterPro" id="IPR025877">
    <property type="entry name" value="MobA-like_NTP_Trfase"/>
</dbReference>
<dbReference type="EMBL" id="WTYH01000001">
    <property type="protein sequence ID" value="MXO93821.1"/>
    <property type="molecule type" value="Genomic_DNA"/>
</dbReference>
<dbReference type="SUPFAM" id="SSF53448">
    <property type="entry name" value="Nucleotide-diphospho-sugar transferases"/>
    <property type="match status" value="1"/>
</dbReference>
<keyword evidence="3" id="KW-0808">Transferase</keyword>
<dbReference type="RefSeq" id="WP_131453083.1">
    <property type="nucleotide sequence ID" value="NZ_BMJK01000001.1"/>
</dbReference>
<sequence>MAADAAREAPLVAVLAAGSATRFGGGKLDAECAGKRVGAWAISAVARAGLEAGVIVVPPDPPAFATEAGGWKVIINPDAAEGLGTSVALAARRALAEGADLLILLADMPLIEPAHLRDLLSGGAAAATAHGLRAGVPAFVPRALLGPLTELAGEGGAGPVLARLDDLRLVTASQGTLLDVDRPQDLQIAAKVLARREA</sequence>
<reference evidence="3 4" key="1">
    <citation type="submission" date="2019-12" db="EMBL/GenBank/DDBJ databases">
        <title>Genomic-based taxomic classification of the family Erythrobacteraceae.</title>
        <authorList>
            <person name="Xu L."/>
        </authorList>
    </citation>
    <scope>NUCLEOTIDE SEQUENCE [LARGE SCALE GENOMIC DNA]</scope>
    <source>
        <strain evidence="3 4">RC4-10-4</strain>
    </source>
</reference>
<dbReference type="Pfam" id="PF12804">
    <property type="entry name" value="NTP_transf_3"/>
    <property type="match status" value="1"/>
</dbReference>
<proteinExistence type="predicted"/>
<dbReference type="Proteomes" id="UP000460626">
    <property type="component" value="Unassembled WGS sequence"/>
</dbReference>
<dbReference type="PANTHER" id="PTHR43777">
    <property type="entry name" value="MOLYBDENUM COFACTOR CYTIDYLYLTRANSFERASE"/>
    <property type="match status" value="1"/>
</dbReference>
<gene>
    <name evidence="3" type="ORF">GRI62_09395</name>
</gene>
<dbReference type="InterPro" id="IPR029044">
    <property type="entry name" value="Nucleotide-diphossugar_trans"/>
</dbReference>
<comment type="caution">
    <text evidence="3">The sequence shown here is derived from an EMBL/GenBank/DDBJ whole genome shotgun (WGS) entry which is preliminary data.</text>
</comment>
<organism evidence="3 4">
    <name type="scientific">Aurantiacibacter arachoides</name>
    <dbReference type="NCBI Taxonomy" id="1850444"/>
    <lineage>
        <taxon>Bacteria</taxon>
        <taxon>Pseudomonadati</taxon>
        <taxon>Pseudomonadota</taxon>
        <taxon>Alphaproteobacteria</taxon>
        <taxon>Sphingomonadales</taxon>
        <taxon>Erythrobacteraceae</taxon>
        <taxon>Aurantiacibacter</taxon>
    </lineage>
</organism>